<dbReference type="EMBL" id="JARKNE010000004">
    <property type="protein sequence ID" value="KAK5835896.1"/>
    <property type="molecule type" value="Genomic_DNA"/>
</dbReference>
<dbReference type="InterPro" id="IPR035298">
    <property type="entry name" value="PSMD13"/>
</dbReference>
<dbReference type="PANTHER" id="PTHR10539:SF0">
    <property type="entry name" value="26S PROTEASOME NON-ATPASE REGULATORY SUBUNIT 13"/>
    <property type="match status" value="1"/>
</dbReference>
<evidence type="ECO:0000313" key="4">
    <source>
        <dbReference type="Proteomes" id="UP001358586"/>
    </source>
</evidence>
<comment type="caution">
    <text evidence="3">The sequence shown here is derived from an EMBL/GenBank/DDBJ whole genome shotgun (WGS) entry which is preliminary data.</text>
</comment>
<dbReference type="SMART" id="SM00088">
    <property type="entry name" value="PINT"/>
    <property type="match status" value="1"/>
</dbReference>
<feature type="domain" description="PCI" evidence="2">
    <location>
        <begin position="1"/>
        <end position="128"/>
    </location>
</feature>
<evidence type="ECO:0000259" key="2">
    <source>
        <dbReference type="PROSITE" id="PS50250"/>
    </source>
</evidence>
<name>A0ABR0QA62_GOSAR</name>
<evidence type="ECO:0000256" key="1">
    <source>
        <dbReference type="ARBA" id="ARBA00006207"/>
    </source>
</evidence>
<protein>
    <recommendedName>
        <fullName evidence="2">PCI domain-containing protein</fullName>
    </recommendedName>
</protein>
<dbReference type="SUPFAM" id="SSF46785">
    <property type="entry name" value="Winged helix' DNA-binding domain"/>
    <property type="match status" value="1"/>
</dbReference>
<reference evidence="3 4" key="1">
    <citation type="submission" date="2023-03" db="EMBL/GenBank/DDBJ databases">
        <title>WGS of Gossypium arboreum.</title>
        <authorList>
            <person name="Yu D."/>
        </authorList>
    </citation>
    <scope>NUCLEOTIDE SEQUENCE [LARGE SCALE GENOMIC DNA]</scope>
    <source>
        <tissue evidence="3">Leaf</tissue>
    </source>
</reference>
<organism evidence="3 4">
    <name type="scientific">Gossypium arboreum</name>
    <name type="common">Tree cotton</name>
    <name type="synonym">Gossypium nanking</name>
    <dbReference type="NCBI Taxonomy" id="29729"/>
    <lineage>
        <taxon>Eukaryota</taxon>
        <taxon>Viridiplantae</taxon>
        <taxon>Streptophyta</taxon>
        <taxon>Embryophyta</taxon>
        <taxon>Tracheophyta</taxon>
        <taxon>Spermatophyta</taxon>
        <taxon>Magnoliopsida</taxon>
        <taxon>eudicotyledons</taxon>
        <taxon>Gunneridae</taxon>
        <taxon>Pentapetalae</taxon>
        <taxon>rosids</taxon>
        <taxon>malvids</taxon>
        <taxon>Malvales</taxon>
        <taxon>Malvaceae</taxon>
        <taxon>Malvoideae</taxon>
        <taxon>Gossypium</taxon>
    </lineage>
</organism>
<proteinExistence type="inferred from homology"/>
<sequence length="153" mass="17620">MSYPFEFDKESSGEQGRVLYYILQSFNSGNLVCYEELCRMLNAALSAQPALVENEKKLLEKINILCLMEIIFSYPSDDRTIPLKVIAERTKLPIEDVEYLLMKSLSVRLIEAIIDQVEGTIHVSWVQLRVFENPQIKSLCDHLDNWIGKVHNA</sequence>
<accession>A0ABR0QA62</accession>
<dbReference type="Pfam" id="PF01399">
    <property type="entry name" value="PCI"/>
    <property type="match status" value="1"/>
</dbReference>
<dbReference type="PROSITE" id="PS50250">
    <property type="entry name" value="PCI"/>
    <property type="match status" value="1"/>
</dbReference>
<dbReference type="PANTHER" id="PTHR10539">
    <property type="entry name" value="26S PROTEASOME NON-ATPASE REGULATORY SUBUNIT 13"/>
    <property type="match status" value="1"/>
</dbReference>
<evidence type="ECO:0000313" key="3">
    <source>
        <dbReference type="EMBL" id="KAK5835896.1"/>
    </source>
</evidence>
<dbReference type="InterPro" id="IPR000717">
    <property type="entry name" value="PCI_dom"/>
</dbReference>
<keyword evidence="4" id="KW-1185">Reference proteome</keyword>
<gene>
    <name evidence="3" type="ORF">PVK06_011610</name>
</gene>
<dbReference type="Proteomes" id="UP001358586">
    <property type="component" value="Chromosome 4"/>
</dbReference>
<dbReference type="InterPro" id="IPR036390">
    <property type="entry name" value="WH_DNA-bd_sf"/>
</dbReference>
<comment type="similarity">
    <text evidence="1">Belongs to the proteasome subunit S11 family.</text>
</comment>